<name>A0A6B0RDZ9_9CETA</name>
<protein>
    <submittedName>
        <fullName evidence="1">Uncharacterized protein</fullName>
    </submittedName>
</protein>
<evidence type="ECO:0000313" key="1">
    <source>
        <dbReference type="EMBL" id="MXQ87572.1"/>
    </source>
</evidence>
<evidence type="ECO:0000313" key="2">
    <source>
        <dbReference type="Proteomes" id="UP000322234"/>
    </source>
</evidence>
<dbReference type="EMBL" id="VBQZ03000039">
    <property type="protein sequence ID" value="MXQ87572.1"/>
    <property type="molecule type" value="Genomic_DNA"/>
</dbReference>
<comment type="caution">
    <text evidence="1">The sequence shown here is derived from an EMBL/GenBank/DDBJ whole genome shotgun (WGS) entry which is preliminary data.</text>
</comment>
<sequence length="157" mass="17462">MKDSRIEVINMKSRICVDGLSLALGPVQHGNLRAPAAQGSSHSSDVEGSLMFSQDFLWLKWIGMINKGAVNQSLAEKQEMFISIVLKVHYEIRPGCQKYILEYADLAHLEALCLYLSSMPPICPYFIPVTKVRRDLAGTPTLLSRIFEKAPNLLSGL</sequence>
<gene>
    <name evidence="1" type="ORF">E5288_WYG017781</name>
</gene>
<proteinExistence type="predicted"/>
<keyword evidence="2" id="KW-1185">Reference proteome</keyword>
<accession>A0A6B0RDZ9</accession>
<organism evidence="1 2">
    <name type="scientific">Bos mutus</name>
    <name type="common">wild yak</name>
    <dbReference type="NCBI Taxonomy" id="72004"/>
    <lineage>
        <taxon>Eukaryota</taxon>
        <taxon>Metazoa</taxon>
        <taxon>Chordata</taxon>
        <taxon>Craniata</taxon>
        <taxon>Vertebrata</taxon>
        <taxon>Euteleostomi</taxon>
        <taxon>Mammalia</taxon>
        <taxon>Eutheria</taxon>
        <taxon>Laurasiatheria</taxon>
        <taxon>Artiodactyla</taxon>
        <taxon>Ruminantia</taxon>
        <taxon>Pecora</taxon>
        <taxon>Bovidae</taxon>
        <taxon>Bovinae</taxon>
        <taxon>Bos</taxon>
    </lineage>
</organism>
<dbReference type="Proteomes" id="UP000322234">
    <property type="component" value="Unassembled WGS sequence"/>
</dbReference>
<dbReference type="AlphaFoldDB" id="A0A6B0RDZ9"/>
<reference evidence="1" key="1">
    <citation type="submission" date="2019-10" db="EMBL/GenBank/DDBJ databases">
        <title>The sequence and de novo assembly of the wild yak genome.</title>
        <authorList>
            <person name="Liu Y."/>
        </authorList>
    </citation>
    <scope>NUCLEOTIDE SEQUENCE [LARGE SCALE GENOMIC DNA]</scope>
    <source>
        <strain evidence="1">WY2019</strain>
    </source>
</reference>